<name>A0ABT4SEL4_9ACTN</name>
<comment type="caution">
    <text evidence="1">The sequence shown here is derived from an EMBL/GenBank/DDBJ whole genome shotgun (WGS) entry which is preliminary data.</text>
</comment>
<organism evidence="1 2">
    <name type="scientific">Nonomuraea corallina</name>
    <dbReference type="NCBI Taxonomy" id="2989783"/>
    <lineage>
        <taxon>Bacteria</taxon>
        <taxon>Bacillati</taxon>
        <taxon>Actinomycetota</taxon>
        <taxon>Actinomycetes</taxon>
        <taxon>Streptosporangiales</taxon>
        <taxon>Streptosporangiaceae</taxon>
        <taxon>Nonomuraea</taxon>
    </lineage>
</organism>
<sequence length="298" mass="31110">MKIVLPLPAALTSLFIVTLTVAPVTPWRLTGPHSQAAMAALGTPRLRLIHHPTPWKPGAIPLTPDERRLLRRSGQHLTVSSTAPPHASPAAAQAARAAARALARTYEGLLFDPLTGGVLPARHPEPAAFDLADGWLGWDIRVHDDATCPPWDPAGTAACDGLTITSRGLRRFGLPEITLDGAACAHTLCAADLLRTVAARLVAGHLAFASAHPDARRRAIDDHLPLPPGPLGVRLTPCAPAPSPGRGSIRRLRVRPATGPGPAACLQVGPPSGFTGSLNDWLCATPTPLRTGLTPTAA</sequence>
<reference evidence="1" key="1">
    <citation type="submission" date="2022-11" db="EMBL/GenBank/DDBJ databases">
        <title>Nonomuraea corallina sp. nov., a new species of the genus Nonomuraea isolated from sea side sediment in Thai sea.</title>
        <authorList>
            <person name="Ngamcharungchit C."/>
            <person name="Matsumoto A."/>
            <person name="Suriyachadkun C."/>
            <person name="Panbangred W."/>
            <person name="Inahashi Y."/>
            <person name="Intra B."/>
        </authorList>
    </citation>
    <scope>NUCLEOTIDE SEQUENCE</scope>
    <source>
        <strain evidence="1">MCN248</strain>
    </source>
</reference>
<proteinExistence type="predicted"/>
<evidence type="ECO:0000313" key="2">
    <source>
        <dbReference type="Proteomes" id="UP001144036"/>
    </source>
</evidence>
<keyword evidence="2" id="KW-1185">Reference proteome</keyword>
<evidence type="ECO:0000313" key="1">
    <source>
        <dbReference type="EMBL" id="MDA0635637.1"/>
    </source>
</evidence>
<dbReference type="Proteomes" id="UP001144036">
    <property type="component" value="Unassembled WGS sequence"/>
</dbReference>
<gene>
    <name evidence="1" type="ORF">OUY22_19635</name>
</gene>
<dbReference type="EMBL" id="JAPNNL010000076">
    <property type="protein sequence ID" value="MDA0635637.1"/>
    <property type="molecule type" value="Genomic_DNA"/>
</dbReference>
<protein>
    <submittedName>
        <fullName evidence="1">Uncharacterized protein</fullName>
    </submittedName>
</protein>
<dbReference type="RefSeq" id="WP_270156485.1">
    <property type="nucleotide sequence ID" value="NZ_JAPNNL010000076.1"/>
</dbReference>
<accession>A0ABT4SEL4</accession>